<name>A0A2S5J1P9_9MICC</name>
<comment type="caution">
    <text evidence="2">The sequence shown here is derived from an EMBL/GenBank/DDBJ whole genome shotgun (WGS) entry which is preliminary data.</text>
</comment>
<sequence length="66" mass="6657">MDSPSRGRLDAGAPSPLAHPLPGPDAGRTVDADTDHGGALPAPTDVADPLKPGPLLSRPDLIEEGK</sequence>
<protein>
    <submittedName>
        <fullName evidence="2">Uncharacterized protein</fullName>
    </submittedName>
</protein>
<keyword evidence="3" id="KW-1185">Reference proteome</keyword>
<dbReference type="Proteomes" id="UP000239297">
    <property type="component" value="Unassembled WGS sequence"/>
</dbReference>
<dbReference type="OrthoDB" id="4951493at2"/>
<dbReference type="EMBL" id="PRKW01000001">
    <property type="protein sequence ID" value="PPB50738.1"/>
    <property type="molecule type" value="Genomic_DNA"/>
</dbReference>
<dbReference type="RefSeq" id="WP_104120007.1">
    <property type="nucleotide sequence ID" value="NZ_PRKW01000001.1"/>
</dbReference>
<dbReference type="AlphaFoldDB" id="A0A2S5J1P9"/>
<evidence type="ECO:0000313" key="2">
    <source>
        <dbReference type="EMBL" id="PPB50738.1"/>
    </source>
</evidence>
<feature type="region of interest" description="Disordered" evidence="1">
    <location>
        <begin position="1"/>
        <end position="66"/>
    </location>
</feature>
<evidence type="ECO:0000256" key="1">
    <source>
        <dbReference type="SAM" id="MobiDB-lite"/>
    </source>
</evidence>
<proteinExistence type="predicted"/>
<organism evidence="2 3">
    <name type="scientific">Arthrobacter pityocampae</name>
    <dbReference type="NCBI Taxonomy" id="547334"/>
    <lineage>
        <taxon>Bacteria</taxon>
        <taxon>Bacillati</taxon>
        <taxon>Actinomycetota</taxon>
        <taxon>Actinomycetes</taxon>
        <taxon>Micrococcales</taxon>
        <taxon>Micrococcaceae</taxon>
        <taxon>Arthrobacter</taxon>
    </lineage>
</organism>
<reference evidence="2 3" key="1">
    <citation type="journal article" date="2014" name="Int. J. Syst. Evol. Microbiol.">
        <title>Arthrobacter pityocampae sp. nov., isolated from Thaumetopoea pityocampa (Lep., Thaumetopoeidae).</title>
        <authorList>
            <person name="Ince I.A."/>
            <person name="Demirbag Z."/>
            <person name="Kati H."/>
        </authorList>
    </citation>
    <scope>NUCLEOTIDE SEQUENCE [LARGE SCALE GENOMIC DNA]</scope>
    <source>
        <strain evidence="2 3">Tp2</strain>
    </source>
</reference>
<accession>A0A2S5J1P9</accession>
<gene>
    <name evidence="2" type="ORF">C4K88_02360</name>
</gene>
<evidence type="ECO:0000313" key="3">
    <source>
        <dbReference type="Proteomes" id="UP000239297"/>
    </source>
</evidence>